<evidence type="ECO:0000256" key="1">
    <source>
        <dbReference type="SAM" id="Coils"/>
    </source>
</evidence>
<organism evidence="2 3">
    <name type="scientific">Cyclotella atomus</name>
    <dbReference type="NCBI Taxonomy" id="382360"/>
    <lineage>
        <taxon>Eukaryota</taxon>
        <taxon>Sar</taxon>
        <taxon>Stramenopiles</taxon>
        <taxon>Ochrophyta</taxon>
        <taxon>Bacillariophyta</taxon>
        <taxon>Coscinodiscophyceae</taxon>
        <taxon>Thalassiosirophycidae</taxon>
        <taxon>Stephanodiscales</taxon>
        <taxon>Stephanodiscaceae</taxon>
        <taxon>Cyclotella</taxon>
    </lineage>
</organism>
<evidence type="ECO:0000313" key="2">
    <source>
        <dbReference type="EMBL" id="KAL3767125.1"/>
    </source>
</evidence>
<feature type="coiled-coil region" evidence="1">
    <location>
        <begin position="301"/>
        <end position="328"/>
    </location>
</feature>
<reference evidence="2 3" key="1">
    <citation type="submission" date="2024-10" db="EMBL/GenBank/DDBJ databases">
        <title>Updated reference genomes for cyclostephanoid diatoms.</title>
        <authorList>
            <person name="Roberts W.R."/>
            <person name="Alverson A.J."/>
        </authorList>
    </citation>
    <scope>NUCLEOTIDE SEQUENCE [LARGE SCALE GENOMIC DNA]</scope>
    <source>
        <strain evidence="2 3">AJA010-31</strain>
    </source>
</reference>
<dbReference type="EMBL" id="JALLPJ020001372">
    <property type="protein sequence ID" value="KAL3767125.1"/>
    <property type="molecule type" value="Genomic_DNA"/>
</dbReference>
<accession>A0ABD3MT60</accession>
<dbReference type="AlphaFoldDB" id="A0ABD3MT60"/>
<gene>
    <name evidence="2" type="ORF">ACHAWO_003349</name>
</gene>
<sequence length="338" mass="38799">MEAPSNSELWLAAISNAERQKNYEPSSAVDYLLHLKDLLTSQDQSQWNRVPFFPPPRPIWENATNGFYPEAIDPYTHLQRSMANQDDAFVDQIASSVTMLNVGNDAYRTTAVSNHYAVFDDDVSDEEIVYNPPNHNTHSNNDAPEPVSSVDKQMSMRRILLRVYCSLAEIHSTWAVECSKNRRWADGADEFENAYNILRSGQEIIDEEHASLAQMMEMMETIDGDTARLERDINERQKCIDMDSEVVSVPLSFFTLSQNKYVHAAQSRIRFLEDKLYEYTASRDEIKARMGSRWKTNPHPSNDYAERRKALEKELDEALDGVNRTQRMNVGGLGGRRY</sequence>
<evidence type="ECO:0000313" key="3">
    <source>
        <dbReference type="Proteomes" id="UP001530400"/>
    </source>
</evidence>
<protein>
    <submittedName>
        <fullName evidence="2">Uncharacterized protein</fullName>
    </submittedName>
</protein>
<keyword evidence="3" id="KW-1185">Reference proteome</keyword>
<proteinExistence type="predicted"/>
<comment type="caution">
    <text evidence="2">The sequence shown here is derived from an EMBL/GenBank/DDBJ whole genome shotgun (WGS) entry which is preliminary data.</text>
</comment>
<keyword evidence="1" id="KW-0175">Coiled coil</keyword>
<name>A0ABD3MT60_9STRA</name>
<dbReference type="Proteomes" id="UP001530400">
    <property type="component" value="Unassembled WGS sequence"/>
</dbReference>